<evidence type="ECO:0000259" key="3">
    <source>
        <dbReference type="Pfam" id="PF05043"/>
    </source>
</evidence>
<dbReference type="Pfam" id="PF05043">
    <property type="entry name" value="Mga"/>
    <property type="match status" value="1"/>
</dbReference>
<evidence type="ECO:0000313" key="6">
    <source>
        <dbReference type="Proteomes" id="UP000252797"/>
    </source>
</evidence>
<dbReference type="InterPro" id="IPR007737">
    <property type="entry name" value="Mga_HTH"/>
</dbReference>
<sequence>MQTFLTKTSVKKVVLLDYLLEKDDWSTIKELQKKLKVTDKSILHYIEELTELFQNYDGIHLLNDENKRFQVKKEEDFPIYTIYLYFYKASYNYQLIDFMYRQPEKSLKDFAEEQFTSISTVFRYAKLLTPYFRRYQIGFQPYKLHLNAKEQEIRCFYYYFYWNSTRENRDSWPFDTELSRIEKYIKDFENVYHLSLEPLQQRIFSYWLAIILERSNVASVTIDTHTQAVIDRDPHFLQLKKWQRESALRLAVNEVYFLYQIIYSFGIIDGNARYENSYAIAHQEMLTCSYRAVENLAVALKQNFHFELAVTDPELLFNFIAFHERSRLFYGNTDLFFNRSYRKEVQAEKPKNYSLVESLHDTLKQQADPDLASVLENWEQLFLNYYFILDYYDLFLSKYPPLKVLIQDDLHHTHRLWLMNKINAYFGHSYTFAFYDYKTKVSEVDLVVSNYYFNTGETPLVLMKNIPTERNWRQFGELVYHLTNQKEFETKVV</sequence>
<keyword evidence="1" id="KW-0805">Transcription regulation</keyword>
<evidence type="ECO:0000259" key="4">
    <source>
        <dbReference type="Pfam" id="PF08280"/>
    </source>
</evidence>
<accession>A0A367CEG3</accession>
<name>A0A367CEG3_9ENTE</name>
<feature type="domain" description="M protein trans-acting positive regulator (MGA) HTH" evidence="4">
    <location>
        <begin position="7"/>
        <end position="61"/>
    </location>
</feature>
<keyword evidence="2" id="KW-0804">Transcription</keyword>
<dbReference type="PANTHER" id="PTHR30185">
    <property type="entry name" value="CRYPTIC BETA-GLUCOSIDE BGL OPERON ANTITERMINATOR"/>
    <property type="match status" value="1"/>
</dbReference>
<dbReference type="RefSeq" id="WP_113845678.1">
    <property type="nucleotide sequence ID" value="NZ_LEPB01000004.1"/>
</dbReference>
<feature type="domain" description="Mga helix-turn-helix" evidence="3">
    <location>
        <begin position="79"/>
        <end position="161"/>
    </location>
</feature>
<proteinExistence type="predicted"/>
<protein>
    <submittedName>
        <fullName evidence="5">Uncharacterized protein</fullName>
    </submittedName>
</protein>
<evidence type="ECO:0000256" key="1">
    <source>
        <dbReference type="ARBA" id="ARBA00023015"/>
    </source>
</evidence>
<dbReference type="AlphaFoldDB" id="A0A367CEG3"/>
<gene>
    <name evidence="5" type="ORF">EA71_01505</name>
</gene>
<organism evidence="5 6">
    <name type="scientific">Enterococcus durans</name>
    <dbReference type="NCBI Taxonomy" id="53345"/>
    <lineage>
        <taxon>Bacteria</taxon>
        <taxon>Bacillati</taxon>
        <taxon>Bacillota</taxon>
        <taxon>Bacilli</taxon>
        <taxon>Lactobacillales</taxon>
        <taxon>Enterococcaceae</taxon>
        <taxon>Enterococcus</taxon>
    </lineage>
</organism>
<dbReference type="EMBL" id="LEPB01000004">
    <property type="protein sequence ID" value="RCA10752.1"/>
    <property type="molecule type" value="Genomic_DNA"/>
</dbReference>
<dbReference type="Proteomes" id="UP000252797">
    <property type="component" value="Unassembled WGS sequence"/>
</dbReference>
<dbReference type="Pfam" id="PF08280">
    <property type="entry name" value="HTH_Mga"/>
    <property type="match status" value="1"/>
</dbReference>
<evidence type="ECO:0000256" key="2">
    <source>
        <dbReference type="ARBA" id="ARBA00023163"/>
    </source>
</evidence>
<evidence type="ECO:0000313" key="5">
    <source>
        <dbReference type="EMBL" id="RCA10752.1"/>
    </source>
</evidence>
<comment type="caution">
    <text evidence="5">The sequence shown here is derived from an EMBL/GenBank/DDBJ whole genome shotgun (WGS) entry which is preliminary data.</text>
</comment>
<dbReference type="InterPro" id="IPR013199">
    <property type="entry name" value="HTH_Mga_DNA-bd_dom"/>
</dbReference>
<reference evidence="5 6" key="1">
    <citation type="submission" date="2015-06" db="EMBL/GenBank/DDBJ databases">
        <title>The Genome Sequence of Enterococcus durans 4EA1.</title>
        <authorList>
            <consortium name="The Broad Institute Genomics Platform"/>
            <consortium name="The Broad Institute Genome Sequencing Center for Infectious Disease"/>
            <person name="Earl A.M."/>
            <person name="Van Tyne D."/>
            <person name="Lebreton F."/>
            <person name="Saavedra J.T."/>
            <person name="Gilmore M.S."/>
            <person name="Manson Mcguire A."/>
            <person name="Clock S."/>
            <person name="Crupain M."/>
            <person name="Rangan U."/>
            <person name="Young S."/>
            <person name="Abouelleil A."/>
            <person name="Cao P."/>
            <person name="Chapman S.B."/>
            <person name="Griggs A."/>
            <person name="Priest M."/>
            <person name="Shea T."/>
            <person name="Wortman J."/>
            <person name="Nusbaum C."/>
            <person name="Birren B."/>
        </authorList>
    </citation>
    <scope>NUCLEOTIDE SEQUENCE [LARGE SCALE GENOMIC DNA]</scope>
    <source>
        <strain evidence="5 6">4EA1</strain>
    </source>
</reference>
<dbReference type="PANTHER" id="PTHR30185:SF18">
    <property type="entry name" value="TRANSCRIPTIONAL REGULATOR MTLR"/>
    <property type="match status" value="1"/>
</dbReference>
<dbReference type="InterPro" id="IPR050661">
    <property type="entry name" value="BglG_antiterminators"/>
</dbReference>